<comment type="caution">
    <text evidence="1">The sequence shown here is derived from an EMBL/GenBank/DDBJ whole genome shotgun (WGS) entry which is preliminary data.</text>
</comment>
<evidence type="ECO:0000313" key="2">
    <source>
        <dbReference type="Proteomes" id="UP001283361"/>
    </source>
</evidence>
<reference evidence="1" key="1">
    <citation type="journal article" date="2023" name="G3 (Bethesda)">
        <title>A reference genome for the long-term kleptoplast-retaining sea slug Elysia crispata morphotype clarki.</title>
        <authorList>
            <person name="Eastman K.E."/>
            <person name="Pendleton A.L."/>
            <person name="Shaikh M.A."/>
            <person name="Suttiyut T."/>
            <person name="Ogas R."/>
            <person name="Tomko P."/>
            <person name="Gavelis G."/>
            <person name="Widhalm J.R."/>
            <person name="Wisecaver J.H."/>
        </authorList>
    </citation>
    <scope>NUCLEOTIDE SEQUENCE</scope>
    <source>
        <strain evidence="1">ECLA1</strain>
    </source>
</reference>
<keyword evidence="2" id="KW-1185">Reference proteome</keyword>
<protein>
    <submittedName>
        <fullName evidence="1">Uncharacterized protein</fullName>
    </submittedName>
</protein>
<proteinExistence type="predicted"/>
<gene>
    <name evidence="1" type="ORF">RRG08_011584</name>
</gene>
<accession>A0AAE0XP37</accession>
<dbReference type="AlphaFoldDB" id="A0AAE0XP37"/>
<organism evidence="1 2">
    <name type="scientific">Elysia crispata</name>
    <name type="common">lettuce slug</name>
    <dbReference type="NCBI Taxonomy" id="231223"/>
    <lineage>
        <taxon>Eukaryota</taxon>
        <taxon>Metazoa</taxon>
        <taxon>Spiralia</taxon>
        <taxon>Lophotrochozoa</taxon>
        <taxon>Mollusca</taxon>
        <taxon>Gastropoda</taxon>
        <taxon>Heterobranchia</taxon>
        <taxon>Euthyneura</taxon>
        <taxon>Panpulmonata</taxon>
        <taxon>Sacoglossa</taxon>
        <taxon>Placobranchoidea</taxon>
        <taxon>Plakobranchidae</taxon>
        <taxon>Elysia</taxon>
    </lineage>
</organism>
<evidence type="ECO:0000313" key="1">
    <source>
        <dbReference type="EMBL" id="KAK3700827.1"/>
    </source>
</evidence>
<dbReference type="Proteomes" id="UP001283361">
    <property type="component" value="Unassembled WGS sequence"/>
</dbReference>
<name>A0AAE0XP37_9GAST</name>
<dbReference type="EMBL" id="JAWDGP010007902">
    <property type="protein sequence ID" value="KAK3700827.1"/>
    <property type="molecule type" value="Genomic_DNA"/>
</dbReference>
<sequence>MCGWPDDIARQLAHVLTGLEDVHNTPPFPRLLPSTPRPPIRNTRDLEERLVPQASGTFLWLPREIFTLLELVFWRRLYNPHE</sequence>